<gene>
    <name evidence="5" type="ORF">RM590_14495</name>
</gene>
<dbReference type="Proteomes" id="UP001183246">
    <property type="component" value="Unassembled WGS sequence"/>
</dbReference>
<dbReference type="Gene3D" id="3.30.565.10">
    <property type="entry name" value="Histidine kinase-like ATPase, C-terminal domain"/>
    <property type="match status" value="1"/>
</dbReference>
<dbReference type="Gene3D" id="3.30.450.20">
    <property type="entry name" value="PAS domain"/>
    <property type="match status" value="1"/>
</dbReference>
<dbReference type="SMART" id="SM00065">
    <property type="entry name" value="GAF"/>
    <property type="match status" value="1"/>
</dbReference>
<dbReference type="RefSeq" id="WP_311705087.1">
    <property type="nucleotide sequence ID" value="NZ_JAVREL010000007.1"/>
</dbReference>
<dbReference type="Pfam" id="PF01590">
    <property type="entry name" value="GAF"/>
    <property type="match status" value="1"/>
</dbReference>
<dbReference type="SUPFAM" id="SSF55874">
    <property type="entry name" value="ATPase domain of HSP90 chaperone/DNA topoisomerase II/histidine kinase"/>
    <property type="match status" value="1"/>
</dbReference>
<dbReference type="PANTHER" id="PTHR43156">
    <property type="entry name" value="STAGE II SPORULATION PROTEIN E-RELATED"/>
    <property type="match status" value="1"/>
</dbReference>
<protein>
    <submittedName>
        <fullName evidence="5">SpoIIE family protein phosphatase</fullName>
    </submittedName>
</protein>
<dbReference type="InterPro" id="IPR013656">
    <property type="entry name" value="PAS_4"/>
</dbReference>
<proteinExistence type="predicted"/>
<dbReference type="Pfam" id="PF13581">
    <property type="entry name" value="HATPase_c_2"/>
    <property type="match status" value="1"/>
</dbReference>
<name>A0ABU2MRT6_9ACTN</name>
<dbReference type="PANTHER" id="PTHR43156:SF2">
    <property type="entry name" value="STAGE II SPORULATION PROTEIN E"/>
    <property type="match status" value="1"/>
</dbReference>
<keyword evidence="6" id="KW-1185">Reference proteome</keyword>
<dbReference type="InterPro" id="IPR029016">
    <property type="entry name" value="GAF-like_dom_sf"/>
</dbReference>
<evidence type="ECO:0000313" key="5">
    <source>
        <dbReference type="EMBL" id="MDT0343814.1"/>
    </source>
</evidence>
<dbReference type="InterPro" id="IPR036890">
    <property type="entry name" value="HATPase_C_sf"/>
</dbReference>
<dbReference type="InterPro" id="IPR003594">
    <property type="entry name" value="HATPase_dom"/>
</dbReference>
<evidence type="ECO:0000259" key="3">
    <source>
        <dbReference type="SMART" id="SM00065"/>
    </source>
</evidence>
<organism evidence="5 6">
    <name type="scientific">Streptomyces litchfieldiae</name>
    <dbReference type="NCBI Taxonomy" id="3075543"/>
    <lineage>
        <taxon>Bacteria</taxon>
        <taxon>Bacillati</taxon>
        <taxon>Actinomycetota</taxon>
        <taxon>Actinomycetes</taxon>
        <taxon>Kitasatosporales</taxon>
        <taxon>Streptomycetaceae</taxon>
        <taxon>Streptomyces</taxon>
    </lineage>
</organism>
<dbReference type="SMART" id="SM00331">
    <property type="entry name" value="PP2C_SIG"/>
    <property type="match status" value="1"/>
</dbReference>
<comment type="caution">
    <text evidence="5">The sequence shown here is derived from an EMBL/GenBank/DDBJ whole genome shotgun (WGS) entry which is preliminary data.</text>
</comment>
<dbReference type="Pfam" id="PF08448">
    <property type="entry name" value="PAS_4"/>
    <property type="match status" value="1"/>
</dbReference>
<feature type="domain" description="PPM-type phosphatase" evidence="4">
    <location>
        <begin position="458"/>
        <end position="682"/>
    </location>
</feature>
<evidence type="ECO:0000256" key="2">
    <source>
        <dbReference type="SAM" id="MobiDB-lite"/>
    </source>
</evidence>
<dbReference type="CDD" id="cd16936">
    <property type="entry name" value="HATPase_RsbW-like"/>
    <property type="match status" value="1"/>
</dbReference>
<dbReference type="InterPro" id="IPR003018">
    <property type="entry name" value="GAF"/>
</dbReference>
<dbReference type="InterPro" id="IPR035965">
    <property type="entry name" value="PAS-like_dom_sf"/>
</dbReference>
<evidence type="ECO:0000256" key="1">
    <source>
        <dbReference type="ARBA" id="ARBA00022801"/>
    </source>
</evidence>
<dbReference type="InterPro" id="IPR052016">
    <property type="entry name" value="Bact_Sigma-Reg"/>
</dbReference>
<reference evidence="6" key="1">
    <citation type="submission" date="2023-07" db="EMBL/GenBank/DDBJ databases">
        <title>30 novel species of actinomycetes from the DSMZ collection.</title>
        <authorList>
            <person name="Nouioui I."/>
        </authorList>
    </citation>
    <scope>NUCLEOTIDE SEQUENCE [LARGE SCALE GENOMIC DNA]</scope>
    <source>
        <strain evidence="6">DSM 44938</strain>
    </source>
</reference>
<dbReference type="SUPFAM" id="SSF55781">
    <property type="entry name" value="GAF domain-like"/>
    <property type="match status" value="1"/>
</dbReference>
<dbReference type="SUPFAM" id="SSF55785">
    <property type="entry name" value="PYP-like sensor domain (PAS domain)"/>
    <property type="match status" value="1"/>
</dbReference>
<dbReference type="EMBL" id="JAVREL010000007">
    <property type="protein sequence ID" value="MDT0343814.1"/>
    <property type="molecule type" value="Genomic_DNA"/>
</dbReference>
<dbReference type="Gene3D" id="3.60.40.10">
    <property type="entry name" value="PPM-type phosphatase domain"/>
    <property type="match status" value="1"/>
</dbReference>
<dbReference type="Gene3D" id="3.30.450.40">
    <property type="match status" value="1"/>
</dbReference>
<dbReference type="InterPro" id="IPR036457">
    <property type="entry name" value="PPM-type-like_dom_sf"/>
</dbReference>
<evidence type="ECO:0000259" key="4">
    <source>
        <dbReference type="SMART" id="SM00331"/>
    </source>
</evidence>
<keyword evidence="1" id="KW-0378">Hydrolase</keyword>
<dbReference type="InterPro" id="IPR001932">
    <property type="entry name" value="PPM-type_phosphatase-like_dom"/>
</dbReference>
<sequence length="811" mass="86101">MPYPGDLDGPPGGAAVVLLLGERGEVVAGTPGSERLTGRPVADLYGRRLADLLAGPAPWPDLDELADLGEPGHGTVSLRLADGGTAEVRLDVLPIAADHGPRQLVTLTPRATARHQEEDRGMLRALFSQTRVGLAIHDAELRVTRMNSDPSAIIRDQPFPAPLAEPTTLHELMIREDADAILEQLGRVAATGEPLAYWEHSARLLAAPDQDRVLAVSALQLQDESERLLGVVSVFTDITEQHLARRRMALLHTAAQRIGPTLDVTRNAEELTGVLVPDFADLAAVDLSAAVLTGDEPGPVLQGAPLRRVAASAASAADSHWPIDVARHGATFRIDNVAEDLRHEGGVLREAEVSALRPRPLDNASGESARPGELLPTTPGSRMVLPLRARGQILGSLALWRAATRPPFTRSDADLAEEIGSRAALSVDNARRYTREHRTLETLQRSLLPRPVFEVSAAHTAGSYVPAGTAAGIGGGWYDVIPLSSTRVAFVIGDVAGHGLGATATMGRLRTAVQTLADLDLAPDELLTRLDDLAIRLADVDGSRGGAVGATCLYCVYDPVTGQCAMAAASRVPPVVARPGEPPAQVPLKAGPPLGTGGHPFETVRLPLPPDSLLLFFSEELVAHAGENDDGARERRLGELRDRVAEGLAAGSPPAAVGQSVLDTLLPGRAPANDVALLVARVQALPDGSTADWEFPAEPAIVGEARDAVLTQLKDWDLTGNAFPTELIVSELLTNAIRYAGGPVGLRLIRNETLICEVSDPSETQPHLRRARPTDEGGRGLFLIAQLAHRWGSRYTTTGKTIWTEQLLDRG</sequence>
<dbReference type="Pfam" id="PF07228">
    <property type="entry name" value="SpoIIE"/>
    <property type="match status" value="1"/>
</dbReference>
<accession>A0ABU2MRT6</accession>
<feature type="region of interest" description="Disordered" evidence="2">
    <location>
        <begin position="359"/>
        <end position="381"/>
    </location>
</feature>
<feature type="domain" description="GAF" evidence="3">
    <location>
        <begin position="267"/>
        <end position="437"/>
    </location>
</feature>
<evidence type="ECO:0000313" key="6">
    <source>
        <dbReference type="Proteomes" id="UP001183246"/>
    </source>
</evidence>